<dbReference type="GO" id="GO:0006567">
    <property type="term" value="P:L-threonine catabolic process"/>
    <property type="evidence" value="ECO:0007669"/>
    <property type="project" value="TreeGrafter"/>
</dbReference>
<evidence type="ECO:0000256" key="4">
    <source>
        <dbReference type="ARBA" id="ARBA00010869"/>
    </source>
</evidence>
<dbReference type="GO" id="GO:0003941">
    <property type="term" value="F:L-serine ammonia-lyase activity"/>
    <property type="evidence" value="ECO:0007669"/>
    <property type="project" value="UniProtKB-EC"/>
</dbReference>
<comment type="similarity">
    <text evidence="4">Belongs to the serine/threonine dehydratase family.</text>
</comment>
<dbReference type="GO" id="GO:0004794">
    <property type="term" value="F:threonine deaminase activity"/>
    <property type="evidence" value="ECO:0007669"/>
    <property type="project" value="TreeGrafter"/>
</dbReference>
<keyword evidence="6" id="KW-0312">Gluconeogenesis</keyword>
<dbReference type="Pfam" id="PF00291">
    <property type="entry name" value="PALP"/>
    <property type="match status" value="1"/>
</dbReference>
<evidence type="ECO:0000256" key="9">
    <source>
        <dbReference type="ARBA" id="ARBA00023239"/>
    </source>
</evidence>
<evidence type="ECO:0000259" key="11">
    <source>
        <dbReference type="Pfam" id="PF00291"/>
    </source>
</evidence>
<sequence length="332" mass="36095">MVYQTPLLKHEFGHQSKSPTIYVKYESLQPSRSFKFRGISHFIERAISSKPILVDTMKVYSSSGGNAGLAAATAAKSFGMECIVVVPKTTKLRMIQKIEKEGATVLVHGENWGHADTYLRETIMKEAKLKGLTPLYVHPFDNELIWEGHSSIVDEVLLQLKQENIPSENLAGIVCSVGGGGLFSGIVKGLERHGLAESVPIIAVETEGSDVMAKSLRAGERVELNKISTVASSLGSPYLAEFAYQSARKYGSKSVVLSDWEVVSTTLKFADEFNIITEPACGASLHLGYYPDIVATSLERNLTPKDIIVVIACGGSCMSYEELLSFKPAGMV</sequence>
<dbReference type="PANTHER" id="PTHR48078">
    <property type="entry name" value="THREONINE DEHYDRATASE, MITOCHONDRIAL-RELATED"/>
    <property type="match status" value="1"/>
</dbReference>
<gene>
    <name evidence="12" type="ORF">LAMI_0A00452G</name>
</gene>
<dbReference type="EMBL" id="LT598462">
    <property type="protein sequence ID" value="SCU77272.1"/>
    <property type="molecule type" value="Genomic_DNA"/>
</dbReference>
<comment type="catalytic activity">
    <reaction evidence="10">
        <text>L-serine = pyruvate + NH4(+)</text>
        <dbReference type="Rhea" id="RHEA:19169"/>
        <dbReference type="ChEBI" id="CHEBI:15361"/>
        <dbReference type="ChEBI" id="CHEBI:28938"/>
        <dbReference type="ChEBI" id="CHEBI:33384"/>
        <dbReference type="EC" id="4.3.1.17"/>
    </reaction>
</comment>
<protein>
    <recommendedName>
        <fullName evidence="5">L-serine ammonia-lyase</fullName>
        <ecNumber evidence="5">4.3.1.17</ecNumber>
    </recommendedName>
</protein>
<dbReference type="GO" id="GO:0006565">
    <property type="term" value="P:L-serine catabolic process"/>
    <property type="evidence" value="ECO:0007669"/>
    <property type="project" value="TreeGrafter"/>
</dbReference>
<dbReference type="SUPFAM" id="SSF53686">
    <property type="entry name" value="Tryptophan synthase beta subunit-like PLP-dependent enzymes"/>
    <property type="match status" value="1"/>
</dbReference>
<dbReference type="OrthoDB" id="7773036at2759"/>
<dbReference type="GO" id="GO:0030170">
    <property type="term" value="F:pyridoxal phosphate binding"/>
    <property type="evidence" value="ECO:0007669"/>
    <property type="project" value="InterPro"/>
</dbReference>
<evidence type="ECO:0000256" key="1">
    <source>
        <dbReference type="ARBA" id="ARBA00001933"/>
    </source>
</evidence>
<evidence type="ECO:0000256" key="5">
    <source>
        <dbReference type="ARBA" id="ARBA00012093"/>
    </source>
</evidence>
<comment type="subcellular location">
    <subcellularLocation>
        <location evidence="2">Cytoplasm</location>
    </subcellularLocation>
</comment>
<dbReference type="AlphaFoldDB" id="A0A1G4IL39"/>
<dbReference type="GO" id="GO:0005737">
    <property type="term" value="C:cytoplasm"/>
    <property type="evidence" value="ECO:0007669"/>
    <property type="project" value="UniProtKB-SubCell"/>
</dbReference>
<comment type="pathway">
    <text evidence="3">Carbohydrate biosynthesis; gluconeogenesis.</text>
</comment>
<keyword evidence="8" id="KW-0663">Pyridoxal phosphate</keyword>
<dbReference type="PROSITE" id="PS00165">
    <property type="entry name" value="DEHYDRATASE_SER_THR"/>
    <property type="match status" value="1"/>
</dbReference>
<dbReference type="InterPro" id="IPR050147">
    <property type="entry name" value="Ser/Thr_Dehydratase"/>
</dbReference>
<proteinExistence type="inferred from homology"/>
<keyword evidence="13" id="KW-1185">Reference proteome</keyword>
<feature type="domain" description="Tryptophan synthase beta chain-like PALP" evidence="11">
    <location>
        <begin position="3"/>
        <end position="314"/>
    </location>
</feature>
<reference evidence="12 13" key="1">
    <citation type="submission" date="2016-03" db="EMBL/GenBank/DDBJ databases">
        <authorList>
            <person name="Devillers H."/>
        </authorList>
    </citation>
    <scope>NUCLEOTIDE SEQUENCE [LARGE SCALE GENOMIC DNA]</scope>
    <source>
        <strain evidence="12">CBS 11717</strain>
    </source>
</reference>
<comment type="cofactor">
    <cofactor evidence="1">
        <name>pyridoxal 5'-phosphate</name>
        <dbReference type="ChEBI" id="CHEBI:597326"/>
    </cofactor>
</comment>
<dbReference type="FunFam" id="3.40.50.1100:FF:000040">
    <property type="entry name" value="L-serine dehydratase, putative"/>
    <property type="match status" value="1"/>
</dbReference>
<accession>A0A1G4IL39</accession>
<dbReference type="STRING" id="1230905.A0A1G4IL39"/>
<keyword evidence="7" id="KW-0963">Cytoplasm</keyword>
<organism evidence="12 13">
    <name type="scientific">Lachancea mirantina</name>
    <dbReference type="NCBI Taxonomy" id="1230905"/>
    <lineage>
        <taxon>Eukaryota</taxon>
        <taxon>Fungi</taxon>
        <taxon>Dikarya</taxon>
        <taxon>Ascomycota</taxon>
        <taxon>Saccharomycotina</taxon>
        <taxon>Saccharomycetes</taxon>
        <taxon>Saccharomycetales</taxon>
        <taxon>Saccharomycetaceae</taxon>
        <taxon>Lachancea</taxon>
    </lineage>
</organism>
<dbReference type="InterPro" id="IPR036052">
    <property type="entry name" value="TrpB-like_PALP_sf"/>
</dbReference>
<dbReference type="InterPro" id="IPR001926">
    <property type="entry name" value="TrpB-like_PALP"/>
</dbReference>
<dbReference type="GO" id="GO:0009097">
    <property type="term" value="P:isoleucine biosynthetic process"/>
    <property type="evidence" value="ECO:0007669"/>
    <property type="project" value="TreeGrafter"/>
</dbReference>
<evidence type="ECO:0000256" key="2">
    <source>
        <dbReference type="ARBA" id="ARBA00004496"/>
    </source>
</evidence>
<evidence type="ECO:0000256" key="8">
    <source>
        <dbReference type="ARBA" id="ARBA00022898"/>
    </source>
</evidence>
<dbReference type="InterPro" id="IPR000634">
    <property type="entry name" value="Ser/Thr_deHydtase_PyrdxlP-BS"/>
</dbReference>
<evidence type="ECO:0000313" key="12">
    <source>
        <dbReference type="EMBL" id="SCU77272.1"/>
    </source>
</evidence>
<evidence type="ECO:0000256" key="6">
    <source>
        <dbReference type="ARBA" id="ARBA00022432"/>
    </source>
</evidence>
<dbReference type="EC" id="4.3.1.17" evidence="5"/>
<dbReference type="PANTHER" id="PTHR48078:SF2">
    <property type="entry name" value="CATABOLIC L-SERINE_THREONINE DEHYDRATASE"/>
    <property type="match status" value="1"/>
</dbReference>
<evidence type="ECO:0000256" key="7">
    <source>
        <dbReference type="ARBA" id="ARBA00022490"/>
    </source>
</evidence>
<evidence type="ECO:0000256" key="10">
    <source>
        <dbReference type="ARBA" id="ARBA00049406"/>
    </source>
</evidence>
<evidence type="ECO:0000313" key="13">
    <source>
        <dbReference type="Proteomes" id="UP000191024"/>
    </source>
</evidence>
<keyword evidence="9" id="KW-0456">Lyase</keyword>
<dbReference type="Proteomes" id="UP000191024">
    <property type="component" value="Chromosome A"/>
</dbReference>
<dbReference type="Gene3D" id="3.40.50.1100">
    <property type="match status" value="2"/>
</dbReference>
<name>A0A1G4IL39_9SACH</name>
<dbReference type="GO" id="GO:0006094">
    <property type="term" value="P:gluconeogenesis"/>
    <property type="evidence" value="ECO:0007669"/>
    <property type="project" value="UniProtKB-KW"/>
</dbReference>
<evidence type="ECO:0000256" key="3">
    <source>
        <dbReference type="ARBA" id="ARBA00004742"/>
    </source>
</evidence>